<evidence type="ECO:0000313" key="2">
    <source>
        <dbReference type="Proteomes" id="UP000469421"/>
    </source>
</evidence>
<proteinExistence type="predicted"/>
<comment type="caution">
    <text evidence="1">The sequence shown here is derived from an EMBL/GenBank/DDBJ whole genome shotgun (WGS) entry which is preliminary data.</text>
</comment>
<dbReference type="EMBL" id="WIRE01000001">
    <property type="protein sequence ID" value="MQX54437.1"/>
    <property type="molecule type" value="Genomic_DNA"/>
</dbReference>
<reference evidence="1 2" key="1">
    <citation type="submission" date="2019-10" db="EMBL/GenBank/DDBJ databases">
        <title>Alcanivorax sp.PA15-N-34 draft genome sequence.</title>
        <authorList>
            <person name="Liao X."/>
            <person name="Shao Z."/>
        </authorList>
    </citation>
    <scope>NUCLEOTIDE SEQUENCE [LARGE SCALE GENOMIC DNA]</scope>
    <source>
        <strain evidence="1 2">PA15-N-34</strain>
    </source>
</reference>
<gene>
    <name evidence="1" type="ORF">GFN93_14375</name>
</gene>
<sequence length="65" mass="7197">MIGNAMAWGKTGYTILEEGELNRETWALDIHHYLIAQPNGENLPGRFTLEEARAKIEAIEADLGG</sequence>
<dbReference type="AlphaFoldDB" id="A0A6N7LVH4"/>
<organism evidence="1 2">
    <name type="scientific">Alcanivorax sediminis</name>
    <dbReference type="NCBI Taxonomy" id="2663008"/>
    <lineage>
        <taxon>Bacteria</taxon>
        <taxon>Pseudomonadati</taxon>
        <taxon>Pseudomonadota</taxon>
        <taxon>Gammaproteobacteria</taxon>
        <taxon>Oceanospirillales</taxon>
        <taxon>Alcanivoracaceae</taxon>
        <taxon>Alcanivorax</taxon>
    </lineage>
</organism>
<dbReference type="Proteomes" id="UP000469421">
    <property type="component" value="Unassembled WGS sequence"/>
</dbReference>
<keyword evidence="2" id="KW-1185">Reference proteome</keyword>
<protein>
    <submittedName>
        <fullName evidence="1">Uncharacterized protein</fullName>
    </submittedName>
</protein>
<evidence type="ECO:0000313" key="1">
    <source>
        <dbReference type="EMBL" id="MQX54437.1"/>
    </source>
</evidence>
<dbReference type="RefSeq" id="WP_153501707.1">
    <property type="nucleotide sequence ID" value="NZ_WIRE01000001.1"/>
</dbReference>
<accession>A0A6N7LVH4</accession>
<name>A0A6N7LVH4_9GAMM</name>